<dbReference type="PANTHER" id="PTHR33344">
    <property type="entry name" value="OS02G0761600 PROTEIN"/>
    <property type="match status" value="1"/>
</dbReference>
<evidence type="ECO:0000313" key="1">
    <source>
        <dbReference type="EMBL" id="CAK9876202.1"/>
    </source>
</evidence>
<accession>A0ABP1BLP5</accession>
<dbReference type="PANTHER" id="PTHR33344:SF1">
    <property type="entry name" value="OS06G0214100 PROTEIN"/>
    <property type="match status" value="1"/>
</dbReference>
<proteinExistence type="predicted"/>
<organism evidence="1 2">
    <name type="scientific">Sphagnum jensenii</name>
    <dbReference type="NCBI Taxonomy" id="128206"/>
    <lineage>
        <taxon>Eukaryota</taxon>
        <taxon>Viridiplantae</taxon>
        <taxon>Streptophyta</taxon>
        <taxon>Embryophyta</taxon>
        <taxon>Bryophyta</taxon>
        <taxon>Sphagnophytina</taxon>
        <taxon>Sphagnopsida</taxon>
        <taxon>Sphagnales</taxon>
        <taxon>Sphagnaceae</taxon>
        <taxon>Sphagnum</taxon>
    </lineage>
</organism>
<evidence type="ECO:0000313" key="2">
    <source>
        <dbReference type="Proteomes" id="UP001497522"/>
    </source>
</evidence>
<dbReference type="Proteomes" id="UP001497522">
    <property type="component" value="Chromosome 5"/>
</dbReference>
<keyword evidence="2" id="KW-1185">Reference proteome</keyword>
<protein>
    <recommendedName>
        <fullName evidence="3">Apple domain-containing protein</fullName>
    </recommendedName>
</protein>
<sequence>MESAADCCQACLDQAHDANQDERKCNIWLYCPEEAGCFSPGKFKHEHRECWLKQAEQPQLNFKGTYDEEFLQQHPTAPLVVPWVSGVTSV</sequence>
<gene>
    <name evidence="1" type="ORF">CSSPJE1EN2_LOCUS18424</name>
</gene>
<name>A0ABP1BLP5_9BRYO</name>
<reference evidence="1" key="1">
    <citation type="submission" date="2024-03" db="EMBL/GenBank/DDBJ databases">
        <authorList>
            <consortium name="ELIXIR-Norway"/>
            <consortium name="Elixir Norway"/>
        </authorList>
    </citation>
    <scope>NUCLEOTIDE SEQUENCE</scope>
</reference>
<dbReference type="EMBL" id="OZ023706">
    <property type="protein sequence ID" value="CAK9876202.1"/>
    <property type="molecule type" value="Genomic_DNA"/>
</dbReference>
<evidence type="ECO:0008006" key="3">
    <source>
        <dbReference type="Google" id="ProtNLM"/>
    </source>
</evidence>